<dbReference type="EMBL" id="JAODUP010001254">
    <property type="protein sequence ID" value="KAK2140768.1"/>
    <property type="molecule type" value="Genomic_DNA"/>
</dbReference>
<evidence type="ECO:0000313" key="3">
    <source>
        <dbReference type="Proteomes" id="UP001208570"/>
    </source>
</evidence>
<reference evidence="2" key="1">
    <citation type="journal article" date="2023" name="Mol. Biol. Evol.">
        <title>Third-Generation Sequencing Reveals the Adaptive Role of the Epigenome in Three Deep-Sea Polychaetes.</title>
        <authorList>
            <person name="Perez M."/>
            <person name="Aroh O."/>
            <person name="Sun Y."/>
            <person name="Lan Y."/>
            <person name="Juniper S.K."/>
            <person name="Young C.R."/>
            <person name="Angers B."/>
            <person name="Qian P.Y."/>
        </authorList>
    </citation>
    <scope>NUCLEOTIDE SEQUENCE</scope>
    <source>
        <strain evidence="2">P08H-3</strain>
    </source>
</reference>
<dbReference type="Gene3D" id="2.60.120.260">
    <property type="entry name" value="Galactose-binding domain-like"/>
    <property type="match status" value="1"/>
</dbReference>
<feature type="chain" id="PRO_5042273006" evidence="1">
    <location>
        <begin position="29"/>
        <end position="174"/>
    </location>
</feature>
<proteinExistence type="predicted"/>
<keyword evidence="1" id="KW-0732">Signal</keyword>
<dbReference type="Proteomes" id="UP001208570">
    <property type="component" value="Unassembled WGS sequence"/>
</dbReference>
<feature type="signal peptide" evidence="1">
    <location>
        <begin position="1"/>
        <end position="28"/>
    </location>
</feature>
<sequence>MAKTAAISLTKLVLTCGLISEFLRTVITQGQESLVNIARNKSANQIGAYGGATADRAIDGRLDQSIGGDTYLNVCAFADTTWDNNVPANWKLDLKAVYRIADVVIYNTYHDTGDNVLHCIYPNRVVQSQVMHASVLYFSHIRSFDLNTSYITFVISNTNLLTDSLIYRPTHSVD</sequence>
<dbReference type="SUPFAM" id="SSF49785">
    <property type="entry name" value="Galactose-binding domain-like"/>
    <property type="match status" value="1"/>
</dbReference>
<protein>
    <submittedName>
        <fullName evidence="2">Uncharacterized protein</fullName>
    </submittedName>
</protein>
<dbReference type="InterPro" id="IPR008979">
    <property type="entry name" value="Galactose-bd-like_sf"/>
</dbReference>
<comment type="caution">
    <text evidence="2">The sequence shown here is derived from an EMBL/GenBank/DDBJ whole genome shotgun (WGS) entry which is preliminary data.</text>
</comment>
<keyword evidence="3" id="KW-1185">Reference proteome</keyword>
<evidence type="ECO:0000313" key="2">
    <source>
        <dbReference type="EMBL" id="KAK2140768.1"/>
    </source>
</evidence>
<evidence type="ECO:0000256" key="1">
    <source>
        <dbReference type="SAM" id="SignalP"/>
    </source>
</evidence>
<name>A0AAD9MQW3_9ANNE</name>
<dbReference type="AlphaFoldDB" id="A0AAD9MQW3"/>
<gene>
    <name evidence="2" type="ORF">LSH36_1254g00035</name>
</gene>
<organism evidence="2 3">
    <name type="scientific">Paralvinella palmiformis</name>
    <dbReference type="NCBI Taxonomy" id="53620"/>
    <lineage>
        <taxon>Eukaryota</taxon>
        <taxon>Metazoa</taxon>
        <taxon>Spiralia</taxon>
        <taxon>Lophotrochozoa</taxon>
        <taxon>Annelida</taxon>
        <taxon>Polychaeta</taxon>
        <taxon>Sedentaria</taxon>
        <taxon>Canalipalpata</taxon>
        <taxon>Terebellida</taxon>
        <taxon>Terebelliformia</taxon>
        <taxon>Alvinellidae</taxon>
        <taxon>Paralvinella</taxon>
    </lineage>
</organism>
<accession>A0AAD9MQW3</accession>